<feature type="binding site" evidence="14">
    <location>
        <position position="89"/>
    </location>
    <ligand>
        <name>Ca(2+)</name>
        <dbReference type="ChEBI" id="CHEBI:29108"/>
        <label>1</label>
    </ligand>
</feature>
<dbReference type="AlphaFoldDB" id="A0A2R6WIB8"/>
<evidence type="ECO:0000256" key="14">
    <source>
        <dbReference type="PIRSR" id="PIRSR600823-3"/>
    </source>
</evidence>
<evidence type="ECO:0000256" key="12">
    <source>
        <dbReference type="PIRSR" id="PIRSR600823-1"/>
    </source>
</evidence>
<dbReference type="GO" id="GO:0006950">
    <property type="term" value="P:response to stress"/>
    <property type="evidence" value="ECO:0000318"/>
    <property type="project" value="GO_Central"/>
</dbReference>
<comment type="cofactor">
    <cofactor evidence="14 17">
        <name>heme b</name>
        <dbReference type="ChEBI" id="CHEBI:60344"/>
    </cofactor>
    <text evidence="14 17">Binds 1 heme b (iron(II)-protoporphyrin IX) group per subunit.</text>
</comment>
<feature type="binding site" evidence="14">
    <location>
        <position position="75"/>
    </location>
    <ligand>
        <name>Ca(2+)</name>
        <dbReference type="ChEBI" id="CHEBI:29108"/>
        <label>1</label>
    </ligand>
</feature>
<dbReference type="InterPro" id="IPR010255">
    <property type="entry name" value="Haem_peroxidase_sf"/>
</dbReference>
<feature type="binding site" evidence="14">
    <location>
        <position position="68"/>
    </location>
    <ligand>
        <name>Ca(2+)</name>
        <dbReference type="ChEBI" id="CHEBI:29108"/>
        <label>1</label>
    </ligand>
</feature>
<feature type="domain" description="Plant heme peroxidase family profile" evidence="18">
    <location>
        <begin position="31"/>
        <end position="326"/>
    </location>
</feature>
<evidence type="ECO:0000256" key="6">
    <source>
        <dbReference type="ARBA" id="ARBA00022617"/>
    </source>
</evidence>
<accession>A0A2R6WIB8</accession>
<dbReference type="PROSITE" id="PS00436">
    <property type="entry name" value="PEROXIDASE_2"/>
    <property type="match status" value="1"/>
</dbReference>
<evidence type="ECO:0000256" key="10">
    <source>
        <dbReference type="ARBA" id="ARBA00023157"/>
    </source>
</evidence>
<dbReference type="SUPFAM" id="SSF48113">
    <property type="entry name" value="Heme-dependent peroxidases"/>
    <property type="match status" value="1"/>
</dbReference>
<evidence type="ECO:0000256" key="2">
    <source>
        <dbReference type="ARBA" id="ARBA00002322"/>
    </source>
</evidence>
<evidence type="ECO:0000256" key="11">
    <source>
        <dbReference type="ARBA" id="ARBA00023324"/>
    </source>
</evidence>
<feature type="disulfide bond" evidence="16">
    <location>
        <begin position="201"/>
        <end position="233"/>
    </location>
</feature>
<keyword evidence="17" id="KW-0732">Signal</keyword>
<dbReference type="InterPro" id="IPR033905">
    <property type="entry name" value="Secretory_peroxidase"/>
</dbReference>
<evidence type="ECO:0000256" key="16">
    <source>
        <dbReference type="PIRSR" id="PIRSR600823-5"/>
    </source>
</evidence>
<evidence type="ECO:0000256" key="1">
    <source>
        <dbReference type="ARBA" id="ARBA00000189"/>
    </source>
</evidence>
<feature type="binding site" evidence="14">
    <location>
        <position position="254"/>
    </location>
    <ligand>
        <name>Ca(2+)</name>
        <dbReference type="ChEBI" id="CHEBI:29108"/>
        <label>2</label>
    </ligand>
</feature>
<dbReference type="PRINTS" id="PR00461">
    <property type="entry name" value="PLPEROXIDASE"/>
</dbReference>
<evidence type="ECO:0000256" key="17">
    <source>
        <dbReference type="RuleBase" id="RU362060"/>
    </source>
</evidence>
<comment type="cofactor">
    <cofactor evidence="14 17">
        <name>Ca(2+)</name>
        <dbReference type="ChEBI" id="CHEBI:29108"/>
    </cofactor>
    <text evidence="14 17">Binds 2 calcium ions per subunit.</text>
</comment>
<feature type="binding site" evidence="14">
    <location>
        <position position="77"/>
    </location>
    <ligand>
        <name>Ca(2+)</name>
        <dbReference type="ChEBI" id="CHEBI:29108"/>
        <label>1</label>
    </ligand>
</feature>
<feature type="chain" id="PRO_5044034106" description="Peroxidase" evidence="17">
    <location>
        <begin position="23"/>
        <end position="326"/>
    </location>
</feature>
<dbReference type="GO" id="GO:0004601">
    <property type="term" value="F:peroxidase activity"/>
    <property type="evidence" value="ECO:0000318"/>
    <property type="project" value="GO_Central"/>
</dbReference>
<gene>
    <name evidence="19" type="ORF">MARPO_0087s0046</name>
</gene>
<feature type="disulfide bond" evidence="16">
    <location>
        <begin position="69"/>
        <end position="74"/>
    </location>
</feature>
<feature type="binding site" description="axial binding residue" evidence="14">
    <location>
        <position position="194"/>
    </location>
    <ligand>
        <name>heme b</name>
        <dbReference type="ChEBI" id="CHEBI:60344"/>
    </ligand>
    <ligandPart>
        <name>Fe</name>
        <dbReference type="ChEBI" id="CHEBI:18248"/>
    </ligandPart>
</feature>
<evidence type="ECO:0000256" key="9">
    <source>
        <dbReference type="ARBA" id="ARBA00023004"/>
    </source>
</evidence>
<dbReference type="EMBL" id="KZ772759">
    <property type="protein sequence ID" value="PTQ33609.1"/>
    <property type="molecule type" value="Genomic_DNA"/>
</dbReference>
<dbReference type="InterPro" id="IPR002016">
    <property type="entry name" value="Haem_peroxidase"/>
</dbReference>
<evidence type="ECO:0000259" key="18">
    <source>
        <dbReference type="PROSITE" id="PS50873"/>
    </source>
</evidence>
<reference evidence="20" key="1">
    <citation type="journal article" date="2017" name="Cell">
        <title>Insights into land plant evolution garnered from the Marchantia polymorpha genome.</title>
        <authorList>
            <person name="Bowman J.L."/>
            <person name="Kohchi T."/>
            <person name="Yamato K.T."/>
            <person name="Jenkins J."/>
            <person name="Shu S."/>
            <person name="Ishizaki K."/>
            <person name="Yamaoka S."/>
            <person name="Nishihama R."/>
            <person name="Nakamura Y."/>
            <person name="Berger F."/>
            <person name="Adam C."/>
            <person name="Aki S.S."/>
            <person name="Althoff F."/>
            <person name="Araki T."/>
            <person name="Arteaga-Vazquez M.A."/>
            <person name="Balasubrmanian S."/>
            <person name="Barry K."/>
            <person name="Bauer D."/>
            <person name="Boehm C.R."/>
            <person name="Briginshaw L."/>
            <person name="Caballero-Perez J."/>
            <person name="Catarino B."/>
            <person name="Chen F."/>
            <person name="Chiyoda S."/>
            <person name="Chovatia M."/>
            <person name="Davies K.M."/>
            <person name="Delmans M."/>
            <person name="Demura T."/>
            <person name="Dierschke T."/>
            <person name="Dolan L."/>
            <person name="Dorantes-Acosta A.E."/>
            <person name="Eklund D.M."/>
            <person name="Florent S.N."/>
            <person name="Flores-Sandoval E."/>
            <person name="Fujiyama A."/>
            <person name="Fukuzawa H."/>
            <person name="Galik B."/>
            <person name="Grimanelli D."/>
            <person name="Grimwood J."/>
            <person name="Grossniklaus U."/>
            <person name="Hamada T."/>
            <person name="Haseloff J."/>
            <person name="Hetherington A.J."/>
            <person name="Higo A."/>
            <person name="Hirakawa Y."/>
            <person name="Hundley H.N."/>
            <person name="Ikeda Y."/>
            <person name="Inoue K."/>
            <person name="Inoue S.I."/>
            <person name="Ishida S."/>
            <person name="Jia Q."/>
            <person name="Kakita M."/>
            <person name="Kanazawa T."/>
            <person name="Kawai Y."/>
            <person name="Kawashima T."/>
            <person name="Kennedy M."/>
            <person name="Kinose K."/>
            <person name="Kinoshita T."/>
            <person name="Kohara Y."/>
            <person name="Koide E."/>
            <person name="Komatsu K."/>
            <person name="Kopischke S."/>
            <person name="Kubo M."/>
            <person name="Kyozuka J."/>
            <person name="Lagercrantz U."/>
            <person name="Lin S.S."/>
            <person name="Lindquist E."/>
            <person name="Lipzen A.M."/>
            <person name="Lu C.W."/>
            <person name="De Luna E."/>
            <person name="Martienssen R.A."/>
            <person name="Minamino N."/>
            <person name="Mizutani M."/>
            <person name="Mizutani M."/>
            <person name="Mochizuki N."/>
            <person name="Monte I."/>
            <person name="Mosher R."/>
            <person name="Nagasaki H."/>
            <person name="Nakagami H."/>
            <person name="Naramoto S."/>
            <person name="Nishitani K."/>
            <person name="Ohtani M."/>
            <person name="Okamoto T."/>
            <person name="Okumura M."/>
            <person name="Phillips J."/>
            <person name="Pollak B."/>
            <person name="Reinders A."/>
            <person name="Rovekamp M."/>
            <person name="Sano R."/>
            <person name="Sawa S."/>
            <person name="Schmid M.W."/>
            <person name="Shirakawa M."/>
            <person name="Solano R."/>
            <person name="Spunde A."/>
            <person name="Suetsugu N."/>
            <person name="Sugano S."/>
            <person name="Sugiyama A."/>
            <person name="Sun R."/>
            <person name="Suzuki Y."/>
            <person name="Takenaka M."/>
            <person name="Takezawa D."/>
            <person name="Tomogane H."/>
            <person name="Tsuzuki M."/>
            <person name="Ueda T."/>
            <person name="Umeda M."/>
            <person name="Ward J.M."/>
            <person name="Watanabe Y."/>
            <person name="Yazaki K."/>
            <person name="Yokoyama R."/>
            <person name="Yoshitake Y."/>
            <person name="Yotsui I."/>
            <person name="Zachgo S."/>
            <person name="Schmutz J."/>
        </authorList>
    </citation>
    <scope>NUCLEOTIDE SEQUENCE [LARGE SCALE GENOMIC DNA]</scope>
    <source>
        <strain evidence="20">Tak-1</strain>
    </source>
</reference>
<keyword evidence="5 17" id="KW-0575">Peroxidase</keyword>
<dbReference type="CDD" id="cd00693">
    <property type="entry name" value="secretory_peroxidase"/>
    <property type="match status" value="1"/>
</dbReference>
<keyword evidence="8 17" id="KW-0560">Oxidoreductase</keyword>
<dbReference type="EC" id="1.11.1.7" evidence="4 17"/>
<dbReference type="PANTHER" id="PTHR31235">
    <property type="entry name" value="PEROXIDASE 25-RELATED"/>
    <property type="match status" value="1"/>
</dbReference>
<keyword evidence="11 17" id="KW-0376">Hydrogen peroxide</keyword>
<keyword evidence="10 16" id="KW-1015">Disulfide bond</keyword>
<keyword evidence="20" id="KW-1185">Reference proteome</keyword>
<dbReference type="Gramene" id="Mp4g05440.2">
    <property type="protein sequence ID" value="Mp4g05440.2.cds"/>
    <property type="gene ID" value="Mp4g05440"/>
</dbReference>
<evidence type="ECO:0000256" key="3">
    <source>
        <dbReference type="ARBA" id="ARBA00006873"/>
    </source>
</evidence>
<dbReference type="Gene3D" id="1.10.520.10">
    <property type="match status" value="1"/>
</dbReference>
<evidence type="ECO:0000256" key="7">
    <source>
        <dbReference type="ARBA" id="ARBA00022723"/>
    </source>
</evidence>
<name>A0A2R6WIB8_MARPO</name>
<dbReference type="Proteomes" id="UP000244005">
    <property type="component" value="Unassembled WGS sequence"/>
</dbReference>
<feature type="active site" description="Proton acceptor" evidence="12">
    <location>
        <position position="67"/>
    </location>
</feature>
<keyword evidence="7 14" id="KW-0479">Metal-binding</keyword>
<proteinExistence type="inferred from homology"/>
<comment type="function">
    <text evidence="2">Removal of H(2)O(2), oxidation of toxic reductants, biosynthesis and degradation of lignin, suberization, auxin catabolism, response to environmental stresses such as wounding, pathogen attack and oxidative stress. These functions might be dependent on each isozyme/isoform in each plant tissue.</text>
</comment>
<dbReference type="GO" id="GO:0042744">
    <property type="term" value="P:hydrogen peroxide catabolic process"/>
    <property type="evidence" value="ECO:0007669"/>
    <property type="project" value="UniProtKB-KW"/>
</dbReference>
<protein>
    <recommendedName>
        <fullName evidence="4 17">Peroxidase</fullName>
        <ecNumber evidence="4 17">1.11.1.7</ecNumber>
    </recommendedName>
</protein>
<evidence type="ECO:0000256" key="8">
    <source>
        <dbReference type="ARBA" id="ARBA00023002"/>
    </source>
</evidence>
<dbReference type="Gramene" id="Mp4g05440.1">
    <property type="protein sequence ID" value="Mp4g05440.1.cds"/>
    <property type="gene ID" value="Mp4g05440"/>
</dbReference>
<evidence type="ECO:0000256" key="13">
    <source>
        <dbReference type="PIRSR" id="PIRSR600823-2"/>
    </source>
</evidence>
<feature type="disulfide bond" evidence="16">
    <location>
        <begin position="36"/>
        <end position="116"/>
    </location>
</feature>
<feature type="binding site" evidence="14">
    <location>
        <position position="71"/>
    </location>
    <ligand>
        <name>Ca(2+)</name>
        <dbReference type="ChEBI" id="CHEBI:29108"/>
        <label>1</label>
    </ligand>
</feature>
<organism evidence="19 20">
    <name type="scientific">Marchantia polymorpha</name>
    <name type="common">Common liverwort</name>
    <name type="synonym">Marchantia aquatica</name>
    <dbReference type="NCBI Taxonomy" id="3197"/>
    <lineage>
        <taxon>Eukaryota</taxon>
        <taxon>Viridiplantae</taxon>
        <taxon>Streptophyta</taxon>
        <taxon>Embryophyta</taxon>
        <taxon>Marchantiophyta</taxon>
        <taxon>Marchantiopsida</taxon>
        <taxon>Marchantiidae</taxon>
        <taxon>Marchantiales</taxon>
        <taxon>Marchantiaceae</taxon>
        <taxon>Marchantia</taxon>
    </lineage>
</organism>
<evidence type="ECO:0000313" key="20">
    <source>
        <dbReference type="Proteomes" id="UP000244005"/>
    </source>
</evidence>
<dbReference type="PRINTS" id="PR00458">
    <property type="entry name" value="PEROXIDASE"/>
</dbReference>
<keyword evidence="17" id="KW-0964">Secreted</keyword>
<reference evidence="19" key="2">
    <citation type="submission" date="2017-12" db="EMBL/GenBank/DDBJ databases">
        <title>WGS assembly of Marchantia polymorpha.</title>
        <authorList>
            <person name="Bowman J.L."/>
            <person name="Kohchi T."/>
            <person name="Yamato K.T."/>
            <person name="Jenkins J."/>
            <person name="Shu S."/>
            <person name="Ishizaki K."/>
            <person name="Yamaoka S."/>
            <person name="Nishihama R."/>
            <person name="Nakamura Y."/>
            <person name="Berger F."/>
            <person name="Adam C."/>
            <person name="Aki S.S."/>
            <person name="Althoff F."/>
            <person name="Araki T."/>
            <person name="Arteaga-Vazquez M.A."/>
            <person name="Balasubrmanian S."/>
            <person name="Bauer D."/>
            <person name="Boehm C.R."/>
            <person name="Briginshaw L."/>
            <person name="Caballero-Perez J."/>
            <person name="Catarino B."/>
            <person name="Chen F."/>
            <person name="Chiyoda S."/>
            <person name="Chovatia M."/>
            <person name="Davies K.M."/>
            <person name="Delmans M."/>
            <person name="Demura T."/>
            <person name="Dierschke T."/>
            <person name="Dolan L."/>
            <person name="Dorantes-Acosta A.E."/>
            <person name="Eklund D.M."/>
            <person name="Florent S.N."/>
            <person name="Flores-Sandoval E."/>
            <person name="Fujiyama A."/>
            <person name="Fukuzawa H."/>
            <person name="Galik B."/>
            <person name="Grimanelli D."/>
            <person name="Grimwood J."/>
            <person name="Grossniklaus U."/>
            <person name="Hamada T."/>
            <person name="Haseloff J."/>
            <person name="Hetherington A.J."/>
            <person name="Higo A."/>
            <person name="Hirakawa Y."/>
            <person name="Hundley H.N."/>
            <person name="Ikeda Y."/>
            <person name="Inoue K."/>
            <person name="Inoue S."/>
            <person name="Ishida S."/>
            <person name="Jia Q."/>
            <person name="Kakita M."/>
            <person name="Kanazawa T."/>
            <person name="Kawai Y."/>
            <person name="Kawashima T."/>
            <person name="Kennedy M."/>
            <person name="Kinose K."/>
            <person name="Kinoshita T."/>
            <person name="Kohara Y."/>
            <person name="Koide E."/>
            <person name="Komatsu K."/>
            <person name="Kopischke S."/>
            <person name="Kubo M."/>
            <person name="Kyozuka J."/>
            <person name="Lagercrantz U."/>
            <person name="Lin S.S."/>
            <person name="Lindquist E."/>
            <person name="Lipzen A.M."/>
            <person name="Lu C."/>
            <person name="Luna E.D."/>
            <person name="Martienssen R.A."/>
            <person name="Minamino N."/>
            <person name="Mizutani M."/>
            <person name="Mizutani M."/>
            <person name="Mochizuki N."/>
            <person name="Monte I."/>
            <person name="Mosher R."/>
            <person name="Nagasaki H."/>
            <person name="Nakagami H."/>
            <person name="Naramoto S."/>
            <person name="Nishitani K."/>
            <person name="Ohtani M."/>
            <person name="Okamoto T."/>
            <person name="Okumura M."/>
            <person name="Phillips J."/>
            <person name="Pollak B."/>
            <person name="Reinders A."/>
            <person name="Roevekamp M."/>
            <person name="Sano R."/>
            <person name="Sawa S."/>
            <person name="Schmid M.W."/>
            <person name="Shirakawa M."/>
            <person name="Solano R."/>
            <person name="Spunde A."/>
            <person name="Suetsugu N."/>
            <person name="Sugano S."/>
            <person name="Sugiyama A."/>
            <person name="Sun R."/>
            <person name="Suzuki Y."/>
            <person name="Takenaka M."/>
            <person name="Takezawa D."/>
            <person name="Tomogane H."/>
            <person name="Tsuzuki M."/>
            <person name="Ueda T."/>
            <person name="Umeda M."/>
            <person name="Ward J.M."/>
            <person name="Watanabe Y."/>
            <person name="Yazaki K."/>
            <person name="Yokoyama R."/>
            <person name="Yoshitake Y."/>
            <person name="Yotsui I."/>
            <person name="Zachgo S."/>
            <person name="Schmutz J."/>
        </authorList>
    </citation>
    <scope>NUCLEOTIDE SEQUENCE [LARGE SCALE GENOMIC DNA]</scope>
    <source>
        <strain evidence="19">Tak-1</strain>
    </source>
</reference>
<dbReference type="InterPro" id="IPR019793">
    <property type="entry name" value="Peroxidases_heam-ligand_BS"/>
</dbReference>
<dbReference type="GO" id="GO:0140825">
    <property type="term" value="F:lactoperoxidase activity"/>
    <property type="evidence" value="ECO:0007669"/>
    <property type="project" value="UniProtKB-EC"/>
</dbReference>
<dbReference type="InterPro" id="IPR019794">
    <property type="entry name" value="Peroxidases_AS"/>
</dbReference>
<evidence type="ECO:0000256" key="4">
    <source>
        <dbReference type="ARBA" id="ARBA00012313"/>
    </source>
</evidence>
<comment type="subcellular location">
    <subcellularLocation>
        <location evidence="17">Secreted</location>
    </subcellularLocation>
</comment>
<keyword evidence="6 17" id="KW-0349">Heme</keyword>
<dbReference type="GO" id="GO:0005576">
    <property type="term" value="C:extracellular region"/>
    <property type="evidence" value="ECO:0007669"/>
    <property type="project" value="UniProtKB-SubCell"/>
</dbReference>
<feature type="binding site" evidence="14">
    <location>
        <position position="195"/>
    </location>
    <ligand>
        <name>Ca(2+)</name>
        <dbReference type="ChEBI" id="CHEBI:29108"/>
        <label>2</label>
    </ligand>
</feature>
<sequence length="326" mass="36041">MTMYFHLRWTITTMILVFLADAYAPLDPVQFYKKECPRARRIVGDMVLEAIRRDIRLSAALLRLQFHDCFVRGCDASILLDSNSTNLAEKDGAGNVFSVRGYEVIDNIKEALEAVCPQTVSCADIIILASRDAIASIGGPSWSVTSGRFDAIASYAEDNLRFLPPPSANFSLLSQMFAQKGFSEREMVVLSGAHTIGITHCGLIQNRLYNGTCRNNIDPTLDPAYAVELRRQCAFGNVSKPLLLNPTSGGYSFDSSYYTNLLRNRGILESDATLITEASGREFALEAAFSPSTFFSEFASGMEKLSNLEVKNATEGEIRRSCRFTN</sequence>
<dbReference type="InterPro" id="IPR000823">
    <property type="entry name" value="Peroxidase_pln"/>
</dbReference>
<keyword evidence="14 17" id="KW-0106">Calcium</keyword>
<dbReference type="PROSITE" id="PS50873">
    <property type="entry name" value="PEROXIDASE_4"/>
    <property type="match status" value="1"/>
</dbReference>
<evidence type="ECO:0000256" key="5">
    <source>
        <dbReference type="ARBA" id="ARBA00022559"/>
    </source>
</evidence>
<feature type="signal peptide" evidence="17">
    <location>
        <begin position="1"/>
        <end position="22"/>
    </location>
</feature>
<feature type="disulfide bond" evidence="16">
    <location>
        <begin position="122"/>
        <end position="322"/>
    </location>
</feature>
<dbReference type="FunFam" id="1.10.420.10:FF:000001">
    <property type="entry name" value="Peroxidase"/>
    <property type="match status" value="1"/>
</dbReference>
<dbReference type="OrthoDB" id="2113341at2759"/>
<keyword evidence="9 14" id="KW-0408">Iron</keyword>
<comment type="similarity">
    <text evidence="17">Belongs to the peroxidase family. Classical plant (class III) peroxidase subfamily.</text>
</comment>
<comment type="similarity">
    <text evidence="3">Belongs to the peroxidase family. Ascorbate peroxidase subfamily.</text>
</comment>
<dbReference type="GO" id="GO:0046872">
    <property type="term" value="F:metal ion binding"/>
    <property type="evidence" value="ECO:0007669"/>
    <property type="project" value="UniProtKB-UniRule"/>
</dbReference>
<comment type="catalytic activity">
    <reaction evidence="1 17">
        <text>2 a phenolic donor + H2O2 = 2 a phenolic radical donor + 2 H2O</text>
        <dbReference type="Rhea" id="RHEA:56136"/>
        <dbReference type="ChEBI" id="CHEBI:15377"/>
        <dbReference type="ChEBI" id="CHEBI:16240"/>
        <dbReference type="ChEBI" id="CHEBI:139520"/>
        <dbReference type="ChEBI" id="CHEBI:139521"/>
        <dbReference type="EC" id="1.11.1.7"/>
    </reaction>
</comment>
<feature type="binding site" evidence="14">
    <location>
        <position position="73"/>
    </location>
    <ligand>
        <name>Ca(2+)</name>
        <dbReference type="ChEBI" id="CHEBI:29108"/>
        <label>1</label>
    </ligand>
</feature>
<dbReference type="GO" id="GO:0020037">
    <property type="term" value="F:heme binding"/>
    <property type="evidence" value="ECO:0007669"/>
    <property type="project" value="UniProtKB-UniRule"/>
</dbReference>
<dbReference type="Gene3D" id="1.10.420.10">
    <property type="entry name" value="Peroxidase, domain 2"/>
    <property type="match status" value="1"/>
</dbReference>
<feature type="site" description="Transition state stabilizer" evidence="15">
    <location>
        <position position="63"/>
    </location>
</feature>
<dbReference type="Pfam" id="PF00141">
    <property type="entry name" value="peroxidase"/>
    <property type="match status" value="1"/>
</dbReference>
<evidence type="ECO:0000313" key="19">
    <source>
        <dbReference type="EMBL" id="PTQ33608.1"/>
    </source>
</evidence>
<dbReference type="EMBL" id="KZ772759">
    <property type="protein sequence ID" value="PTQ33608.1"/>
    <property type="molecule type" value="Genomic_DNA"/>
</dbReference>
<dbReference type="GO" id="GO:0009505">
    <property type="term" value="C:plant-type cell wall"/>
    <property type="evidence" value="ECO:0000318"/>
    <property type="project" value="GO_Central"/>
</dbReference>
<dbReference type="GO" id="GO:0006979">
    <property type="term" value="P:response to oxidative stress"/>
    <property type="evidence" value="ECO:0007669"/>
    <property type="project" value="UniProtKB-UniRule"/>
</dbReference>
<evidence type="ECO:0000256" key="15">
    <source>
        <dbReference type="PIRSR" id="PIRSR600823-4"/>
    </source>
</evidence>
<feature type="binding site" evidence="13">
    <location>
        <position position="164"/>
    </location>
    <ligand>
        <name>substrate</name>
    </ligand>
</feature>
<dbReference type="FunFam" id="1.10.520.10:FF:000008">
    <property type="entry name" value="Peroxidase"/>
    <property type="match status" value="1"/>
</dbReference>
<dbReference type="PROSITE" id="PS00435">
    <property type="entry name" value="PEROXIDASE_1"/>
    <property type="match status" value="1"/>
</dbReference>